<dbReference type="EMBL" id="PVNH01000004">
    <property type="protein sequence ID" value="PRX48690.1"/>
    <property type="molecule type" value="Genomic_DNA"/>
</dbReference>
<evidence type="ECO:0000313" key="2">
    <source>
        <dbReference type="Proteomes" id="UP000238362"/>
    </source>
</evidence>
<protein>
    <submittedName>
        <fullName evidence="1">Uncharacterized protein</fullName>
    </submittedName>
</protein>
<dbReference type="OrthoDB" id="5193571at2"/>
<comment type="caution">
    <text evidence="1">The sequence shown here is derived from an EMBL/GenBank/DDBJ whole genome shotgun (WGS) entry which is preliminary data.</text>
</comment>
<gene>
    <name evidence="1" type="ORF">B0I33_104508</name>
</gene>
<sequence>MPATPNYGLPYPALTDPPNVPADVQALAEAVDTALGNTDSAAAALDTRVDTLESAVTKGRWERVAVLNVPNFAVTTITYDTTVRASPDVTLDAGGQTFTLNRSGWYRIWARIRINGGSTNGTDKERLLWVQRVSDGVTLAIDQGPMSLADTYHNAYTEMFLAASTQFQVNTNQQGTVAVDGSSIVLTVCREGD</sequence>
<dbReference type="AlphaFoldDB" id="A0A2T0LXD9"/>
<dbReference type="RefSeq" id="WP_106178743.1">
    <property type="nucleotide sequence ID" value="NZ_PVNH01000004.1"/>
</dbReference>
<accession>A0A2T0LXD9</accession>
<proteinExistence type="predicted"/>
<dbReference type="Proteomes" id="UP000238362">
    <property type="component" value="Unassembled WGS sequence"/>
</dbReference>
<keyword evidence="2" id="KW-1185">Reference proteome</keyword>
<evidence type="ECO:0000313" key="1">
    <source>
        <dbReference type="EMBL" id="PRX48690.1"/>
    </source>
</evidence>
<organism evidence="1 2">
    <name type="scientific">Prauserella shujinwangii</name>
    <dbReference type="NCBI Taxonomy" id="1453103"/>
    <lineage>
        <taxon>Bacteria</taxon>
        <taxon>Bacillati</taxon>
        <taxon>Actinomycetota</taxon>
        <taxon>Actinomycetes</taxon>
        <taxon>Pseudonocardiales</taxon>
        <taxon>Pseudonocardiaceae</taxon>
        <taxon>Prauserella</taxon>
    </lineage>
</organism>
<reference evidence="1 2" key="1">
    <citation type="submission" date="2018-03" db="EMBL/GenBank/DDBJ databases">
        <title>Genomic Encyclopedia of Type Strains, Phase III (KMG-III): the genomes of soil and plant-associated and newly described type strains.</title>
        <authorList>
            <person name="Whitman W."/>
        </authorList>
    </citation>
    <scope>NUCLEOTIDE SEQUENCE [LARGE SCALE GENOMIC DNA]</scope>
    <source>
        <strain evidence="1 2">CGMCC 4.7125</strain>
    </source>
</reference>
<name>A0A2T0LXD9_9PSEU</name>